<comment type="subcellular location">
    <subcellularLocation>
        <location evidence="1">Membrane</location>
        <topology evidence="1">Multi-pass membrane protein</topology>
    </subcellularLocation>
</comment>
<dbReference type="InterPro" id="IPR003663">
    <property type="entry name" value="Sugar/inositol_transpt"/>
</dbReference>
<dbReference type="SUPFAM" id="SSF103473">
    <property type="entry name" value="MFS general substrate transporter"/>
    <property type="match status" value="1"/>
</dbReference>
<evidence type="ECO:0000313" key="10">
    <source>
        <dbReference type="Proteomes" id="UP000078237"/>
    </source>
</evidence>
<dbReference type="STRING" id="100816.A0A175VP34"/>
<evidence type="ECO:0000256" key="1">
    <source>
        <dbReference type="ARBA" id="ARBA00004141"/>
    </source>
</evidence>
<feature type="transmembrane region" description="Helical" evidence="7">
    <location>
        <begin position="60"/>
        <end position="83"/>
    </location>
</feature>
<dbReference type="PANTHER" id="PTHR48022">
    <property type="entry name" value="PLASTIDIC GLUCOSE TRANSPORTER 4"/>
    <property type="match status" value="1"/>
</dbReference>
<dbReference type="Gene3D" id="1.20.1250.20">
    <property type="entry name" value="MFS general substrate transporter like domains"/>
    <property type="match status" value="1"/>
</dbReference>
<dbReference type="GO" id="GO:0016020">
    <property type="term" value="C:membrane"/>
    <property type="evidence" value="ECO:0007669"/>
    <property type="project" value="UniProtKB-SubCell"/>
</dbReference>
<dbReference type="Pfam" id="PF00083">
    <property type="entry name" value="Sugar_tr"/>
    <property type="match status" value="1"/>
</dbReference>
<keyword evidence="6 7" id="KW-0472">Membrane</keyword>
<reference evidence="9 10" key="1">
    <citation type="journal article" date="2016" name="Genome Announc.">
        <title>Genome Sequence of Madurella mycetomatis mm55, Isolated from a Human Mycetoma Case in Sudan.</title>
        <authorList>
            <person name="Smit S."/>
            <person name="Derks M.F."/>
            <person name="Bervoets S."/>
            <person name="Fahal A."/>
            <person name="van Leeuwen W."/>
            <person name="van Belkum A."/>
            <person name="van de Sande W.W."/>
        </authorList>
    </citation>
    <scope>NUCLEOTIDE SEQUENCE [LARGE SCALE GENOMIC DNA]</scope>
    <source>
        <strain evidence="10">mm55</strain>
    </source>
</reference>
<dbReference type="AlphaFoldDB" id="A0A175VP34"/>
<dbReference type="PRINTS" id="PR00171">
    <property type="entry name" value="SUGRTRNSPORT"/>
</dbReference>
<evidence type="ECO:0000256" key="7">
    <source>
        <dbReference type="SAM" id="Phobius"/>
    </source>
</evidence>
<dbReference type="Proteomes" id="UP000078237">
    <property type="component" value="Unassembled WGS sequence"/>
</dbReference>
<evidence type="ECO:0000256" key="4">
    <source>
        <dbReference type="ARBA" id="ARBA00022692"/>
    </source>
</evidence>
<keyword evidence="4 7" id="KW-0812">Transmembrane</keyword>
<dbReference type="InterPro" id="IPR036259">
    <property type="entry name" value="MFS_trans_sf"/>
</dbReference>
<dbReference type="PROSITE" id="PS50850">
    <property type="entry name" value="MFS"/>
    <property type="match status" value="1"/>
</dbReference>
<proteinExistence type="inferred from homology"/>
<dbReference type="OrthoDB" id="6612291at2759"/>
<name>A0A175VP34_9PEZI</name>
<keyword evidence="9" id="KW-0762">Sugar transport</keyword>
<evidence type="ECO:0000256" key="6">
    <source>
        <dbReference type="ARBA" id="ARBA00023136"/>
    </source>
</evidence>
<evidence type="ECO:0000313" key="9">
    <source>
        <dbReference type="EMBL" id="KXX73258.1"/>
    </source>
</evidence>
<protein>
    <submittedName>
        <fullName evidence="9">High-affinity glucose transporter SNF3</fullName>
    </submittedName>
</protein>
<dbReference type="GO" id="GO:0005351">
    <property type="term" value="F:carbohydrate:proton symporter activity"/>
    <property type="evidence" value="ECO:0007669"/>
    <property type="project" value="TreeGrafter"/>
</dbReference>
<dbReference type="EMBL" id="LCTW02000506">
    <property type="protein sequence ID" value="KXX73258.1"/>
    <property type="molecule type" value="Genomic_DNA"/>
</dbReference>
<dbReference type="InterPro" id="IPR050360">
    <property type="entry name" value="MFS_Sugar_Transporters"/>
</dbReference>
<dbReference type="InterPro" id="IPR020846">
    <property type="entry name" value="MFS_dom"/>
</dbReference>
<keyword evidence="10" id="KW-1185">Reference proteome</keyword>
<evidence type="ECO:0000256" key="5">
    <source>
        <dbReference type="ARBA" id="ARBA00022989"/>
    </source>
</evidence>
<feature type="transmembrane region" description="Helical" evidence="7">
    <location>
        <begin position="24"/>
        <end position="48"/>
    </location>
</feature>
<comment type="caution">
    <text evidence="9">The sequence shown here is derived from an EMBL/GenBank/DDBJ whole genome shotgun (WGS) entry which is preliminary data.</text>
</comment>
<keyword evidence="5 7" id="KW-1133">Transmembrane helix</keyword>
<evidence type="ECO:0000259" key="8">
    <source>
        <dbReference type="PROSITE" id="PS50850"/>
    </source>
</evidence>
<keyword evidence="3" id="KW-0813">Transport</keyword>
<dbReference type="InterPro" id="IPR005828">
    <property type="entry name" value="MFS_sugar_transport-like"/>
</dbReference>
<evidence type="ECO:0000256" key="3">
    <source>
        <dbReference type="ARBA" id="ARBA00022448"/>
    </source>
</evidence>
<accession>A0A175VP34</accession>
<dbReference type="PANTHER" id="PTHR48022:SF6">
    <property type="entry name" value="MSTA PROTEIN-RELATED"/>
    <property type="match status" value="1"/>
</dbReference>
<organism evidence="9 10">
    <name type="scientific">Madurella mycetomatis</name>
    <dbReference type="NCBI Taxonomy" id="100816"/>
    <lineage>
        <taxon>Eukaryota</taxon>
        <taxon>Fungi</taxon>
        <taxon>Dikarya</taxon>
        <taxon>Ascomycota</taxon>
        <taxon>Pezizomycotina</taxon>
        <taxon>Sordariomycetes</taxon>
        <taxon>Sordariomycetidae</taxon>
        <taxon>Sordariales</taxon>
        <taxon>Sordariales incertae sedis</taxon>
        <taxon>Madurella</taxon>
    </lineage>
</organism>
<evidence type="ECO:0000256" key="2">
    <source>
        <dbReference type="ARBA" id="ARBA00010992"/>
    </source>
</evidence>
<comment type="similarity">
    <text evidence="2">Belongs to the major facilitator superfamily. Sugar transporter (TC 2.A.1.1) family.</text>
</comment>
<gene>
    <name evidence="9" type="ORF">MMYC01_210232</name>
</gene>
<sequence length="167" mass="18589">MLVCELIVAIVGTRLPDDDNAVKAMITFICIYIFFFAATWGPGAWVIIDEIFPPPMRAKGVALSTVSNWLWNCIIAVITAFMVDRDKGSLGARVFYIWSSLCTCCFIYACLLVPETKGLTLEQVDQMLSKTTPRTSAKWVPHSTYASGEMHKEKMAHVEQKSDGESV</sequence>
<dbReference type="VEuPathDB" id="FungiDB:MMYC01_210232"/>
<feature type="domain" description="Major facilitator superfamily (MFS) profile" evidence="8">
    <location>
        <begin position="1"/>
        <end position="117"/>
    </location>
</feature>
<feature type="transmembrane region" description="Helical" evidence="7">
    <location>
        <begin position="95"/>
        <end position="113"/>
    </location>
</feature>